<evidence type="ECO:0000313" key="10">
    <source>
        <dbReference type="EMBL" id="AAV42066.1"/>
    </source>
</evidence>
<organism evidence="11">
    <name type="scientific">Lactobacillus acidophilus (strain ATCC 700396 / NCK56 / N2 / NCFM)</name>
    <dbReference type="NCBI Taxonomy" id="272621"/>
    <lineage>
        <taxon>Bacteria</taxon>
        <taxon>Bacillati</taxon>
        <taxon>Bacillota</taxon>
        <taxon>Bacilli</taxon>
        <taxon>Lactobacillales</taxon>
        <taxon>Lactobacillaceae</taxon>
        <taxon>Lactobacillus</taxon>
    </lineage>
</organism>
<dbReference type="InterPro" id="IPR024079">
    <property type="entry name" value="MetalloPept_cat_dom_sf"/>
</dbReference>
<keyword evidence="4" id="KW-0479">Metal-binding</keyword>
<dbReference type="BioCyc" id="LACI272621:G1G49-163-MONOMER"/>
<dbReference type="PROSITE" id="PS51885">
    <property type="entry name" value="NEPRILYSIN"/>
    <property type="match status" value="1"/>
</dbReference>
<dbReference type="GO" id="GO:0046872">
    <property type="term" value="F:metal ion binding"/>
    <property type="evidence" value="ECO:0007669"/>
    <property type="project" value="UniProtKB-KW"/>
</dbReference>
<gene>
    <name evidence="10" type="primary">pepO</name>
    <name evidence="10" type="ordered locus">LBA0165</name>
</gene>
<proteinExistence type="inferred from homology"/>
<dbReference type="PRINTS" id="PR00786">
    <property type="entry name" value="NEPRILYSIN"/>
</dbReference>
<keyword evidence="11" id="KW-1185">Reference proteome</keyword>
<dbReference type="Proteomes" id="UP000006381">
    <property type="component" value="Chromosome"/>
</dbReference>
<accession>Q5FMK8</accession>
<keyword evidence="7" id="KW-0482">Metalloprotease</keyword>
<comment type="cofactor">
    <cofactor evidence="1">
        <name>Zn(2+)</name>
        <dbReference type="ChEBI" id="CHEBI:29105"/>
    </cofactor>
</comment>
<dbReference type="GO" id="GO:0005886">
    <property type="term" value="C:plasma membrane"/>
    <property type="evidence" value="ECO:0007669"/>
    <property type="project" value="TreeGrafter"/>
</dbReference>
<dbReference type="CDD" id="cd08662">
    <property type="entry name" value="M13"/>
    <property type="match status" value="1"/>
</dbReference>
<dbReference type="MEROPS" id="M13.010"/>
<dbReference type="InterPro" id="IPR018497">
    <property type="entry name" value="Peptidase_M13_C"/>
</dbReference>
<evidence type="ECO:0000259" key="9">
    <source>
        <dbReference type="Pfam" id="PF05649"/>
    </source>
</evidence>
<dbReference type="InterPro" id="IPR042089">
    <property type="entry name" value="Peptidase_M13_dom_2"/>
</dbReference>
<evidence type="ECO:0000259" key="8">
    <source>
        <dbReference type="Pfam" id="PF01431"/>
    </source>
</evidence>
<dbReference type="InterPro" id="IPR000718">
    <property type="entry name" value="Peptidase_M13"/>
</dbReference>
<evidence type="ECO:0000256" key="7">
    <source>
        <dbReference type="ARBA" id="ARBA00023049"/>
    </source>
</evidence>
<comment type="similarity">
    <text evidence="2">Belongs to the peptidase M13 family.</text>
</comment>
<keyword evidence="5 10" id="KW-0378">Hydrolase</keyword>
<keyword evidence="6" id="KW-0862">Zinc</keyword>
<dbReference type="PANTHER" id="PTHR11733:SF167">
    <property type="entry name" value="FI17812P1-RELATED"/>
    <property type="match status" value="1"/>
</dbReference>
<dbReference type="Pfam" id="PF01431">
    <property type="entry name" value="Peptidase_M13"/>
    <property type="match status" value="1"/>
</dbReference>
<dbReference type="STRING" id="272621.LBA0165"/>
<dbReference type="PANTHER" id="PTHR11733">
    <property type="entry name" value="ZINC METALLOPROTEASE FAMILY M13 NEPRILYSIN-RELATED"/>
    <property type="match status" value="1"/>
</dbReference>
<evidence type="ECO:0000256" key="5">
    <source>
        <dbReference type="ARBA" id="ARBA00022801"/>
    </source>
</evidence>
<dbReference type="Pfam" id="PF05649">
    <property type="entry name" value="Peptidase_M13_N"/>
    <property type="match status" value="1"/>
</dbReference>
<dbReference type="eggNOG" id="COG3590">
    <property type="taxonomic scope" value="Bacteria"/>
</dbReference>
<dbReference type="OrthoDB" id="9775677at2"/>
<dbReference type="GO" id="GO:0016485">
    <property type="term" value="P:protein processing"/>
    <property type="evidence" value="ECO:0007669"/>
    <property type="project" value="TreeGrafter"/>
</dbReference>
<evidence type="ECO:0000313" key="11">
    <source>
        <dbReference type="Proteomes" id="UP000006381"/>
    </source>
</evidence>
<evidence type="ECO:0000256" key="1">
    <source>
        <dbReference type="ARBA" id="ARBA00001947"/>
    </source>
</evidence>
<dbReference type="AlphaFoldDB" id="Q5FMK8"/>
<dbReference type="HOGENOM" id="CLU_006187_7_2_9"/>
<evidence type="ECO:0000256" key="2">
    <source>
        <dbReference type="ARBA" id="ARBA00007357"/>
    </source>
</evidence>
<protein>
    <submittedName>
        <fullName evidence="10">Neutral endopeptidase</fullName>
        <ecNumber evidence="10">3.4.-.-</ecNumber>
    </submittedName>
</protein>
<dbReference type="SMR" id="Q5FMK8"/>
<feature type="domain" description="Peptidase M13 C-terminal" evidence="8">
    <location>
        <begin position="458"/>
        <end position="647"/>
    </location>
</feature>
<dbReference type="InterPro" id="IPR008753">
    <property type="entry name" value="Peptidase_M13_N"/>
</dbReference>
<dbReference type="KEGG" id="lac:LBA0165"/>
<sequence>MSNKVTVRGGAGNILEPKVGTRPQDNLYLAVNSDWLEKAKIPSDRSRIASFDSIDLNVEKSLMKDFADFADGKKEVADVPNLKKAVELYKLARDFKRRDEDGAKPIQADLFLLESISDFADFNLKAADLFKASFSLPFGLDIDADMKNTKINVLQFIGPSTFLPDTTTYKTEAAGKLLEVLKKQSINLLKMAGVSEGQAKEYVEDALKFDKKLSEVVKSSEEWADYPAMYNPTSMEDFEGKIKNFKIDYFLKEALGEVPDRIIVTEPRFLKHFDELMNEENFDEIKGWMIVKFINNVASYLSQDFREASFQFSQALTGQPELQSQEKQAYHLANGLFSEVVGVYYGQTYFGEEAKKDVLTMIRQMIDVYEKRIKENSWLSEETKEKAIVKLRALILKIGYPDKIEEIYNRYNITPASEGGSLYSNVRAADIEQVKYNVEKLHKPVDRSVWLMPANLVNACYDPQRNDLTFPAAILQAPFYDLKQDRAENFGGIGTVIAHEISHAFDNNGAQFDEFGNMKNWWTEEDFAEFKKRTQAEIDLFDGIKYGPVTLNGKQIVSENIADQGGLTAAIKAAKDEGDDLKKLFENFARIWANKQLTESIKTQVSFDVHAPGPERANVQSQCQEDFYEVFDVKETDGMWLDPEKRVVIW</sequence>
<evidence type="ECO:0000256" key="6">
    <source>
        <dbReference type="ARBA" id="ARBA00022833"/>
    </source>
</evidence>
<dbReference type="GO" id="GO:0004222">
    <property type="term" value="F:metalloendopeptidase activity"/>
    <property type="evidence" value="ECO:0007669"/>
    <property type="project" value="InterPro"/>
</dbReference>
<reference evidence="10 11" key="1">
    <citation type="journal article" date="2005" name="Proc. Natl. Acad. Sci. U.S.A.">
        <title>Complete genome sequence of the probiotic lactic acid bacterium Lactobacillus acidophilus NCFM.</title>
        <authorList>
            <person name="Altermann E."/>
            <person name="Russell W.M."/>
            <person name="Azcarate-Peril M.A."/>
            <person name="Barrangou R."/>
            <person name="Buck B.L."/>
            <person name="McAuliffe O."/>
            <person name="Souther N."/>
            <person name="Dobson A."/>
            <person name="Duong T."/>
            <person name="Callanan M."/>
            <person name="Lick S."/>
            <person name="Hamrick A."/>
            <person name="Cano R."/>
            <person name="Klaenhammer T.R."/>
        </authorList>
    </citation>
    <scope>NUCLEOTIDE SEQUENCE [LARGE SCALE GENOMIC DNA]</scope>
    <source>
        <strain evidence="11">ATCC 700396 / NCK56 / N2 / NCFM</strain>
    </source>
</reference>
<dbReference type="SUPFAM" id="SSF55486">
    <property type="entry name" value="Metalloproteases ('zincins'), catalytic domain"/>
    <property type="match status" value="1"/>
</dbReference>
<dbReference type="EC" id="3.4.-.-" evidence="10"/>
<dbReference type="Gene3D" id="1.10.1380.10">
    <property type="entry name" value="Neutral endopeptidase , domain2"/>
    <property type="match status" value="1"/>
</dbReference>
<dbReference type="EMBL" id="CP000033">
    <property type="protein sequence ID" value="AAV42066.1"/>
    <property type="molecule type" value="Genomic_DNA"/>
</dbReference>
<evidence type="ECO:0000256" key="4">
    <source>
        <dbReference type="ARBA" id="ARBA00022723"/>
    </source>
</evidence>
<keyword evidence="3" id="KW-0645">Protease</keyword>
<dbReference type="Gene3D" id="3.40.390.10">
    <property type="entry name" value="Collagenase (Catalytic Domain)"/>
    <property type="match status" value="1"/>
</dbReference>
<name>Q5FMK8_LACAC</name>
<dbReference type="RefSeq" id="WP_003548782.1">
    <property type="nucleotide sequence ID" value="NC_006814.3"/>
</dbReference>
<feature type="domain" description="Peptidase M13 N-terminal" evidence="9">
    <location>
        <begin position="23"/>
        <end position="401"/>
    </location>
</feature>
<dbReference type="PATRIC" id="fig|272621.13.peg.160"/>
<evidence type="ECO:0000256" key="3">
    <source>
        <dbReference type="ARBA" id="ARBA00022670"/>
    </source>
</evidence>